<keyword evidence="1" id="KW-0812">Transmembrane</keyword>
<proteinExistence type="predicted"/>
<gene>
    <name evidence="2" type="ORF">MNB_SM-3-476</name>
</gene>
<protein>
    <submittedName>
        <fullName evidence="2">Uncharacterized protein</fullName>
    </submittedName>
</protein>
<keyword evidence="1" id="KW-0472">Membrane</keyword>
<name>A0A1W1D1Q9_9ZZZZ</name>
<sequence length="105" mass="12684">MTQEQELEFYIQMKRKKDLRVKKYIFVLILTILAIYGLYLLGASIWEIIVMVITVEIAFIIADMEGKVNEEKDEKYKKEFFKKQAYLQRKRERMKKHSEKVTDSL</sequence>
<reference evidence="2" key="1">
    <citation type="submission" date="2016-10" db="EMBL/GenBank/DDBJ databases">
        <authorList>
            <person name="de Groot N.N."/>
        </authorList>
    </citation>
    <scope>NUCLEOTIDE SEQUENCE</scope>
</reference>
<keyword evidence="1" id="KW-1133">Transmembrane helix</keyword>
<organism evidence="2">
    <name type="scientific">hydrothermal vent metagenome</name>
    <dbReference type="NCBI Taxonomy" id="652676"/>
    <lineage>
        <taxon>unclassified sequences</taxon>
        <taxon>metagenomes</taxon>
        <taxon>ecological metagenomes</taxon>
    </lineage>
</organism>
<dbReference type="EMBL" id="FPHP01000002">
    <property type="protein sequence ID" value="SFV74585.1"/>
    <property type="molecule type" value="Genomic_DNA"/>
</dbReference>
<evidence type="ECO:0000313" key="2">
    <source>
        <dbReference type="EMBL" id="SFV74585.1"/>
    </source>
</evidence>
<evidence type="ECO:0000256" key="1">
    <source>
        <dbReference type="SAM" id="Phobius"/>
    </source>
</evidence>
<feature type="transmembrane region" description="Helical" evidence="1">
    <location>
        <begin position="21"/>
        <end position="39"/>
    </location>
</feature>
<dbReference type="AlphaFoldDB" id="A0A1W1D1Q9"/>
<accession>A0A1W1D1Q9</accession>